<reference evidence="1 2" key="1">
    <citation type="journal article" date="2017" name="BMC Genomics">
        <title>Chromosome level assembly and secondary metabolite potential of the parasitic fungus Cordyceps militaris.</title>
        <authorList>
            <person name="Kramer G.J."/>
            <person name="Nodwell J.R."/>
        </authorList>
    </citation>
    <scope>NUCLEOTIDE SEQUENCE [LARGE SCALE GENOMIC DNA]</scope>
    <source>
        <strain evidence="1 2">ATCC 34164</strain>
    </source>
</reference>
<dbReference type="AlphaFoldDB" id="A0A2H4SB48"/>
<protein>
    <submittedName>
        <fullName evidence="1">Uncharacterized protein</fullName>
    </submittedName>
</protein>
<dbReference type="Proteomes" id="UP000323067">
    <property type="component" value="Chromosome vi"/>
</dbReference>
<dbReference type="VEuPathDB" id="FungiDB:A9K55_006179"/>
<accession>A0A2H4SB48</accession>
<organism evidence="1 2">
    <name type="scientific">Cordyceps militaris</name>
    <name type="common">Caterpillar fungus</name>
    <name type="synonym">Clavaria militaris</name>
    <dbReference type="NCBI Taxonomy" id="73501"/>
    <lineage>
        <taxon>Eukaryota</taxon>
        <taxon>Fungi</taxon>
        <taxon>Dikarya</taxon>
        <taxon>Ascomycota</taxon>
        <taxon>Pezizomycotina</taxon>
        <taxon>Sordariomycetes</taxon>
        <taxon>Hypocreomycetidae</taxon>
        <taxon>Hypocreales</taxon>
        <taxon>Cordycipitaceae</taxon>
        <taxon>Cordyceps</taxon>
    </lineage>
</organism>
<evidence type="ECO:0000313" key="1">
    <source>
        <dbReference type="EMBL" id="ATY60344.1"/>
    </source>
</evidence>
<proteinExistence type="predicted"/>
<evidence type="ECO:0000313" key="2">
    <source>
        <dbReference type="Proteomes" id="UP000323067"/>
    </source>
</evidence>
<name>A0A2H4SB48_CORMI</name>
<dbReference type="VEuPathDB" id="FungiDB:CCM_02766"/>
<sequence>MADMKLNCDVLHVPQILRDGLVGQQKRQERTAKTIQRVEYWQAQRVLLGPGGKDGSSRGGYVRYEESQLRLGSDAYEQSFARRYPDAFGSDHFVSGLSSSNERHFSVPLVQKLPQGPAKFGVFGWQGKECRCRHHRDWLTDDAADQSVASLASPPQQHPLLCIVLCACDPSVHRWMIGGQTWPTGGTRRDAPCLRYQTVAQAG</sequence>
<gene>
    <name evidence="1" type="ORF">A9K55_006179</name>
</gene>
<dbReference type="EMBL" id="CP023323">
    <property type="protein sequence ID" value="ATY60344.1"/>
    <property type="molecule type" value="Genomic_DNA"/>
</dbReference>